<proteinExistence type="predicted"/>
<feature type="chain" id="PRO_5020734501" evidence="1">
    <location>
        <begin position="31"/>
        <end position="65"/>
    </location>
</feature>
<dbReference type="AlphaFoldDB" id="A0A4V6D7Y6"/>
<organism evidence="2 3">
    <name type="scientific">Setaria viridis</name>
    <name type="common">Green bristlegrass</name>
    <name type="synonym">Setaria italica subsp. viridis</name>
    <dbReference type="NCBI Taxonomy" id="4556"/>
    <lineage>
        <taxon>Eukaryota</taxon>
        <taxon>Viridiplantae</taxon>
        <taxon>Streptophyta</taxon>
        <taxon>Embryophyta</taxon>
        <taxon>Tracheophyta</taxon>
        <taxon>Spermatophyta</taxon>
        <taxon>Magnoliopsida</taxon>
        <taxon>Liliopsida</taxon>
        <taxon>Poales</taxon>
        <taxon>Poaceae</taxon>
        <taxon>PACMAD clade</taxon>
        <taxon>Panicoideae</taxon>
        <taxon>Panicodae</taxon>
        <taxon>Paniceae</taxon>
        <taxon>Cenchrinae</taxon>
        <taxon>Setaria</taxon>
    </lineage>
</organism>
<gene>
    <name evidence="2" type="ORF">SEVIR_7G274450v2</name>
</gene>
<name>A0A4V6D7Y6_SETVI</name>
<dbReference type="EMBL" id="CM016558">
    <property type="protein sequence ID" value="TKW06946.1"/>
    <property type="molecule type" value="Genomic_DNA"/>
</dbReference>
<keyword evidence="1" id="KW-0732">Signal</keyword>
<evidence type="ECO:0000313" key="3">
    <source>
        <dbReference type="Proteomes" id="UP000298652"/>
    </source>
</evidence>
<reference evidence="2" key="1">
    <citation type="submission" date="2019-03" db="EMBL/GenBank/DDBJ databases">
        <title>WGS assembly of Setaria viridis.</title>
        <authorList>
            <person name="Huang P."/>
            <person name="Jenkins J."/>
            <person name="Grimwood J."/>
            <person name="Barry K."/>
            <person name="Healey A."/>
            <person name="Mamidi S."/>
            <person name="Sreedasyam A."/>
            <person name="Shu S."/>
            <person name="Feldman M."/>
            <person name="Wu J."/>
            <person name="Yu Y."/>
            <person name="Chen C."/>
            <person name="Johnson J."/>
            <person name="Rokhsar D."/>
            <person name="Baxter I."/>
            <person name="Schmutz J."/>
            <person name="Brutnell T."/>
            <person name="Kellogg E."/>
        </authorList>
    </citation>
    <scope>NUCLEOTIDE SEQUENCE [LARGE SCALE GENOMIC DNA]</scope>
</reference>
<dbReference type="Proteomes" id="UP000298652">
    <property type="component" value="Chromosome 7"/>
</dbReference>
<accession>A0A4V6D7Y6</accession>
<keyword evidence="3" id="KW-1185">Reference proteome</keyword>
<feature type="signal peptide" evidence="1">
    <location>
        <begin position="1"/>
        <end position="30"/>
    </location>
</feature>
<evidence type="ECO:0000313" key="2">
    <source>
        <dbReference type="EMBL" id="TKW06946.1"/>
    </source>
</evidence>
<evidence type="ECO:0000256" key="1">
    <source>
        <dbReference type="SAM" id="SignalP"/>
    </source>
</evidence>
<protein>
    <submittedName>
        <fullName evidence="2">Uncharacterized protein</fullName>
    </submittedName>
</protein>
<sequence>MASTAPAPMTPQLRLAARLLSLLLVYPSFASSPTAPDSDAPTPMRAWTLYFLHLLQSDYTAFRFA</sequence>
<dbReference type="Gramene" id="TKW06946">
    <property type="protein sequence ID" value="TKW06946"/>
    <property type="gene ID" value="SEVIR_7G274450v2"/>
</dbReference>